<reference evidence="3 4" key="1">
    <citation type="submission" date="2024-05" db="EMBL/GenBank/DDBJ databases">
        <authorList>
            <person name="Liu Q."/>
            <person name="Xin Y.-H."/>
        </authorList>
    </citation>
    <scope>NUCLEOTIDE SEQUENCE [LARGE SCALE GENOMIC DNA]</scope>
    <source>
        <strain evidence="3 4">CGMCC 1.15349</strain>
    </source>
</reference>
<keyword evidence="4" id="KW-1185">Reference proteome</keyword>
<feature type="transmembrane region" description="Helical" evidence="1">
    <location>
        <begin position="20"/>
        <end position="39"/>
    </location>
</feature>
<sequence>MAGNGDIKAHEGTYAQVIGMLKWGAVACAVVVAAVIYLISG</sequence>
<accession>A0ABU9XR25</accession>
<evidence type="ECO:0000313" key="3">
    <source>
        <dbReference type="EMBL" id="MEN2786002.1"/>
    </source>
</evidence>
<dbReference type="Gene3D" id="1.20.5.160">
    <property type="entry name" value="Bacterial aa3 type cytochrome c oxidase subunit IV"/>
    <property type="match status" value="1"/>
</dbReference>
<evidence type="ECO:0000313" key="4">
    <source>
        <dbReference type="Proteomes" id="UP001404104"/>
    </source>
</evidence>
<evidence type="ECO:0000259" key="2">
    <source>
        <dbReference type="Pfam" id="PF07835"/>
    </source>
</evidence>
<proteinExistence type="predicted"/>
<dbReference type="SUPFAM" id="SSF81469">
    <property type="entry name" value="Bacterial aa3 type cytochrome c oxidase subunit IV"/>
    <property type="match status" value="1"/>
</dbReference>
<dbReference type="RefSeq" id="WP_345863681.1">
    <property type="nucleotide sequence ID" value="NZ_JBDIMF010000001.1"/>
</dbReference>
<gene>
    <name evidence="3" type="ORF">ABC969_06140</name>
</gene>
<name>A0ABU9XR25_9SPHN</name>
<comment type="caution">
    <text evidence="3">The sequence shown here is derived from an EMBL/GenBank/DDBJ whole genome shotgun (WGS) entry which is preliminary data.</text>
</comment>
<organism evidence="3 4">
    <name type="scientific">Sphingomonas qilianensis</name>
    <dbReference type="NCBI Taxonomy" id="1736690"/>
    <lineage>
        <taxon>Bacteria</taxon>
        <taxon>Pseudomonadati</taxon>
        <taxon>Pseudomonadota</taxon>
        <taxon>Alphaproteobacteria</taxon>
        <taxon>Sphingomonadales</taxon>
        <taxon>Sphingomonadaceae</taxon>
        <taxon>Sphingomonas</taxon>
    </lineage>
</organism>
<protein>
    <submittedName>
        <fullName evidence="3">Aa3-type cytochrome c oxidase subunit IV</fullName>
    </submittedName>
</protein>
<dbReference type="InterPro" id="IPR036596">
    <property type="entry name" value="Cyt-C_aa3_sf"/>
</dbReference>
<feature type="domain" description="Cytochrome c oxidase subunit IV bacterial aa3 type" evidence="2">
    <location>
        <begin position="2"/>
        <end position="34"/>
    </location>
</feature>
<dbReference type="InterPro" id="IPR012422">
    <property type="entry name" value="Cyt_c_oxidase_su4_bac-aa3"/>
</dbReference>
<dbReference type="EMBL" id="JBDIMF010000001">
    <property type="protein sequence ID" value="MEN2786002.1"/>
    <property type="molecule type" value="Genomic_DNA"/>
</dbReference>
<keyword evidence="1" id="KW-0812">Transmembrane</keyword>
<keyword evidence="1" id="KW-1133">Transmembrane helix</keyword>
<dbReference type="Pfam" id="PF07835">
    <property type="entry name" value="COX4_pro_2"/>
    <property type="match status" value="1"/>
</dbReference>
<keyword evidence="1" id="KW-0472">Membrane</keyword>
<dbReference type="Proteomes" id="UP001404104">
    <property type="component" value="Unassembled WGS sequence"/>
</dbReference>
<evidence type="ECO:0000256" key="1">
    <source>
        <dbReference type="SAM" id="Phobius"/>
    </source>
</evidence>